<feature type="domain" description="Calx-beta" evidence="5">
    <location>
        <begin position="1357"/>
        <end position="1459"/>
    </location>
</feature>
<evidence type="ECO:0000256" key="3">
    <source>
        <dbReference type="ARBA" id="ARBA00022837"/>
    </source>
</evidence>
<dbReference type="Pfam" id="PF03160">
    <property type="entry name" value="Calx-beta"/>
    <property type="match status" value="8"/>
</dbReference>
<dbReference type="Pfam" id="PF00353">
    <property type="entry name" value="HemolysinCabind"/>
    <property type="match status" value="1"/>
</dbReference>
<proteinExistence type="predicted"/>
<dbReference type="SUPFAM" id="SSF51120">
    <property type="entry name" value="beta-Roll"/>
    <property type="match status" value="1"/>
</dbReference>
<dbReference type="InterPro" id="IPR011049">
    <property type="entry name" value="Serralysin-like_metalloprot_C"/>
</dbReference>
<feature type="domain" description="Calx-beta" evidence="5">
    <location>
        <begin position="2263"/>
        <end position="2286"/>
    </location>
</feature>
<dbReference type="eggNOG" id="COG3210">
    <property type="taxonomic scope" value="Bacteria"/>
</dbReference>
<feature type="domain" description="Calx-beta" evidence="5">
    <location>
        <begin position="1990"/>
        <end position="2014"/>
    </location>
</feature>
<protein>
    <submittedName>
        <fullName evidence="7">Uncharacterized protein</fullName>
    </submittedName>
</protein>
<keyword evidence="1" id="KW-0732">Signal</keyword>
<keyword evidence="2" id="KW-0677">Repeat</keyword>
<feature type="region of interest" description="Disordered" evidence="4">
    <location>
        <begin position="1029"/>
        <end position="1060"/>
    </location>
</feature>
<feature type="region of interest" description="Disordered" evidence="4">
    <location>
        <begin position="2162"/>
        <end position="2181"/>
    </location>
</feature>
<feature type="domain" description="Calx-beta" evidence="5">
    <location>
        <begin position="999"/>
        <end position="1022"/>
    </location>
</feature>
<evidence type="ECO:0000313" key="7">
    <source>
        <dbReference type="EMBL" id="EIC28330.1"/>
    </source>
</evidence>
<feature type="domain" description="Calx-beta" evidence="5">
    <location>
        <begin position="2127"/>
        <end position="2150"/>
    </location>
</feature>
<organism evidence="7 8">
    <name type="scientific">Methylomicrobium album BG8</name>
    <dbReference type="NCBI Taxonomy" id="686340"/>
    <lineage>
        <taxon>Bacteria</taxon>
        <taxon>Pseudomonadati</taxon>
        <taxon>Pseudomonadota</taxon>
        <taxon>Gammaproteobacteria</taxon>
        <taxon>Methylococcales</taxon>
        <taxon>Methylococcaceae</taxon>
        <taxon>Methylomicrobium</taxon>
    </lineage>
</organism>
<evidence type="ECO:0000313" key="8">
    <source>
        <dbReference type="Proteomes" id="UP000005090"/>
    </source>
</evidence>
<feature type="region of interest" description="Disordered" evidence="4">
    <location>
        <begin position="1173"/>
        <end position="1205"/>
    </location>
</feature>
<evidence type="ECO:0000259" key="5">
    <source>
        <dbReference type="Pfam" id="PF03160"/>
    </source>
</evidence>
<feature type="compositionally biased region" description="Acidic residues" evidence="4">
    <location>
        <begin position="1191"/>
        <end position="1202"/>
    </location>
</feature>
<dbReference type="Gene3D" id="2.60.40.1220">
    <property type="match status" value="1"/>
</dbReference>
<dbReference type="GO" id="GO:0016020">
    <property type="term" value="C:membrane"/>
    <property type="evidence" value="ECO:0007669"/>
    <property type="project" value="InterPro"/>
</dbReference>
<dbReference type="RefSeq" id="WP_005369270.1">
    <property type="nucleotide sequence ID" value="NZ_CM001475.1"/>
</dbReference>
<feature type="compositionally biased region" description="Basic and acidic residues" evidence="4">
    <location>
        <begin position="1894"/>
        <end position="1909"/>
    </location>
</feature>
<dbReference type="InterPro" id="IPR038081">
    <property type="entry name" value="CalX-like_sf"/>
</dbReference>
<evidence type="ECO:0000259" key="6">
    <source>
        <dbReference type="Pfam" id="PF19078"/>
    </source>
</evidence>
<dbReference type="Gene3D" id="2.60.40.10">
    <property type="entry name" value="Immunoglobulins"/>
    <property type="match status" value="2"/>
</dbReference>
<dbReference type="Gene3D" id="2.60.40.2030">
    <property type="match status" value="12"/>
</dbReference>
<dbReference type="GO" id="GO:0007154">
    <property type="term" value="P:cell communication"/>
    <property type="evidence" value="ECO:0007669"/>
    <property type="project" value="InterPro"/>
</dbReference>
<dbReference type="InterPro" id="IPR014755">
    <property type="entry name" value="Cu-Rt/internalin_Ig-like"/>
</dbReference>
<evidence type="ECO:0000256" key="2">
    <source>
        <dbReference type="ARBA" id="ARBA00022737"/>
    </source>
</evidence>
<dbReference type="InterPro" id="IPR001343">
    <property type="entry name" value="Hemolysn_Ca-bd"/>
</dbReference>
<dbReference type="Pfam" id="PF19078">
    <property type="entry name" value="Big_12"/>
    <property type="match status" value="1"/>
</dbReference>
<feature type="compositionally biased region" description="Basic and acidic residues" evidence="4">
    <location>
        <begin position="2166"/>
        <end position="2181"/>
    </location>
</feature>
<dbReference type="InterPro" id="IPR018511">
    <property type="entry name" value="Hemolysin-typ_Ca-bd_CS"/>
</dbReference>
<dbReference type="EMBL" id="CM001475">
    <property type="protein sequence ID" value="EIC28330.1"/>
    <property type="molecule type" value="Genomic_DNA"/>
</dbReference>
<feature type="compositionally biased region" description="Acidic residues" evidence="4">
    <location>
        <begin position="1046"/>
        <end position="1057"/>
    </location>
</feature>
<feature type="domain" description="Bacterial Ig-like" evidence="6">
    <location>
        <begin position="328"/>
        <end position="431"/>
    </location>
</feature>
<feature type="region of interest" description="Disordered" evidence="4">
    <location>
        <begin position="1889"/>
        <end position="1909"/>
    </location>
</feature>
<gene>
    <name evidence="7" type="ORF">Metal_0479</name>
</gene>
<feature type="domain" description="Calx-beta" evidence="5">
    <location>
        <begin position="2943"/>
        <end position="2973"/>
    </location>
</feature>
<dbReference type="GO" id="GO:0005509">
    <property type="term" value="F:calcium ion binding"/>
    <property type="evidence" value="ECO:0007669"/>
    <property type="project" value="InterPro"/>
</dbReference>
<dbReference type="SUPFAM" id="SSF141072">
    <property type="entry name" value="CalX-like"/>
    <property type="match status" value="13"/>
</dbReference>
<dbReference type="InterPro" id="IPR013783">
    <property type="entry name" value="Ig-like_fold"/>
</dbReference>
<feature type="region of interest" description="Disordered" evidence="4">
    <location>
        <begin position="894"/>
        <end position="922"/>
    </location>
</feature>
<feature type="region of interest" description="Disordered" evidence="4">
    <location>
        <begin position="2453"/>
        <end position="2476"/>
    </location>
</feature>
<dbReference type="InterPro" id="IPR044048">
    <property type="entry name" value="Big_12"/>
</dbReference>
<dbReference type="Proteomes" id="UP000005090">
    <property type="component" value="Chromosome"/>
</dbReference>
<feature type="region of interest" description="Disordered" evidence="4">
    <location>
        <begin position="2024"/>
        <end position="2045"/>
    </location>
</feature>
<dbReference type="HOGENOM" id="CLU_224577_0_0_6"/>
<dbReference type="eggNOG" id="COG2373">
    <property type="taxonomic scope" value="Bacteria"/>
</dbReference>
<reference evidence="7 8" key="1">
    <citation type="journal article" date="2013" name="Genome Announc.">
        <title>Genome Sequence of the Obligate Gammaproteobacterial Methanotroph Methylomicrobium album Strain BG8.</title>
        <authorList>
            <person name="Kits K.D."/>
            <person name="Kalyuzhnaya M.G."/>
            <person name="Klotz M.G."/>
            <person name="Jetten M.S."/>
            <person name="Op den Camp H.J."/>
            <person name="Vuilleumier S."/>
            <person name="Bringel F."/>
            <person name="Dispirito A.A."/>
            <person name="Murrell J.C."/>
            <person name="Bruce D."/>
            <person name="Cheng J.F."/>
            <person name="Copeland A."/>
            <person name="Goodwin L."/>
            <person name="Hauser L."/>
            <person name="Lajus A."/>
            <person name="Land M.L."/>
            <person name="Lapidus A."/>
            <person name="Lucas S."/>
            <person name="Medigue C."/>
            <person name="Pitluck S."/>
            <person name="Woyke T."/>
            <person name="Zeytun A."/>
            <person name="Stein L.Y."/>
        </authorList>
    </citation>
    <scope>NUCLEOTIDE SEQUENCE [LARGE SCALE GENOMIC DNA]</scope>
    <source>
        <strain evidence="7 8">BG8</strain>
    </source>
</reference>
<dbReference type="eggNOG" id="COG4932">
    <property type="taxonomic scope" value="Bacteria"/>
</dbReference>
<feature type="compositionally biased region" description="Basic and acidic residues" evidence="4">
    <location>
        <begin position="913"/>
        <end position="922"/>
    </location>
</feature>
<dbReference type="PROSITE" id="PS00330">
    <property type="entry name" value="HEMOLYSIN_CALCIUM"/>
    <property type="match status" value="1"/>
</dbReference>
<dbReference type="eggNOG" id="COG3170">
    <property type="taxonomic scope" value="Bacteria"/>
</dbReference>
<feature type="domain" description="Calx-beta" evidence="5">
    <location>
        <begin position="2557"/>
        <end position="2591"/>
    </location>
</feature>
<keyword evidence="8" id="KW-1185">Reference proteome</keyword>
<evidence type="ECO:0000256" key="1">
    <source>
        <dbReference type="ARBA" id="ARBA00022729"/>
    </source>
</evidence>
<dbReference type="STRING" id="686340.Metal_0479"/>
<evidence type="ECO:0000256" key="4">
    <source>
        <dbReference type="SAM" id="MobiDB-lite"/>
    </source>
</evidence>
<accession>H8GNA1</accession>
<name>H8GNA1_METAL</name>
<dbReference type="InterPro" id="IPR003644">
    <property type="entry name" value="Calx_beta"/>
</dbReference>
<sequence length="3629" mass="373633">MADDWSYVLADETVPLIVPGATPLKFNNGALFSGTDKQEEAVYKYTNVVTIDGVQIDAYVKIESIQGAELTSIDNNNPTNATAPAGMTTADFFAPEIKTTAADGGVTFSITFKDTDGNVRALSGFYNNSIDIDAASGNVREFVEYGGFKSYTVNNPTDLQIKAGAVGTGRMRFESGNNKSYDGLVVNDIGRVQTQFDTVSTFTIKMGATGNVGSTARQYGSIFASMAFSNPLTTEAPTVDALRTNDLTPILTGTVGNTLLGESEAFSVNVNGKTYEKGDPELTINDMVWTLEIPVGDELANEDKTYEVKALRGGVLYDQTANELIIDVTPPTVVDAIITMDKSSLKAGDTALVTIQFSEAVKNFDNDDLTIEGGTLTAIVSSDGGITWTATFTPTADLEDTSNVITLNNAGVTDLAGNSASGTTASDNYVIDTKPPVIDLDPSDASTLNHSANVLPGVAVGIDDNDDAASVIEGNGIASLVLTVAGLSDGDDELLSFDDGSFYRANGSAAVGTVTVGSVSVQVTANGTSGGTSGTFTIVKSGGGDLTAAETASIIQALEYKNASTTPTGGDRSFSFTATDAAGNATASAAVSTVTVDDDRDITVTGGGTFNEASTYATFTVTADGEVGDAVLLELGNTADTADRDATISGFAIQYSTNDGEDWETYTWNGASGNRPTVPSDGQILVRVDIGTEQDDLYEGAETFTLTASYATNSAKTSTDTATIVDDNTGRIDVNGDGDITDADEGEGPGTPGGSLTFDDDRAITVTGGGTFNEASTYATFTVDVTGEAGDKVELTLGNTEDPDDQNATVSGFALHYSTNGGTSWTTYSGSSQPEVPASGSGQILVRVDITSEQDDLYEGAETFTLTANYVSNPDNSDTGLATIVDDGTGTILVPTDPADPSKPHSSNPAEGNEGHVSADDDRSINVNDITVNEASSHGVFTVTGTQGQHVVLALTGGTATGGAIDFGSGGAANLQYWNGETWSNYTGAIALPDGGTLLVRTPLVNDNIYEGSETFTLTVTPVGGHAATGTATIQDDGTGTLFDPDTGEETPTDPSDEAYITRDDDRAVSVNGITVNEASSHGVFTVTGTQGQQIVLALTDGTAVSNGSNPDFGPGLQYFNGTTWQTYTAGTAVTIANADGTLLVRTPLVNDNTYEGSETFTLTATPVGGQAATGTATIQDDGTGTLFDPDTGEETPTDPSDEAYITRDDDRAVSVNDITVNEASSHGVFIVEGDAGRTVTLALTGGTATGQATGGGIDFGSGGATNLQYWDGEAWSNYTGAIALPDGGTLLVRTPLVNDNTYEGSETFTLTVTPAGGQAVTGTATIQDDGTGTIFKDNGTPDSEALKDDDRAVSVNDIAVNEASSHAVFTVEGDAGRTVTLALTGGTATGQATGGGIDFGSGGATNLQYWDGEAWSNYTGTIALPVGGTLLVRTPIVNDDLYESSETFTLTVTPAGGQAVTGTATIQDDGTGTIFKDNGTPDSEALKDDDRAVSVNDIIVNEASSHAVFTVTGTQGQQIVLALTDGTAVSSGSNPDFGPGLQYFNGTTWQNYAAGTAVTIANADATLLVRTPIVNDTLSESSETFTLTATPIGGHAAIGTATIRDDGTGDIFDPDTGAKTPADSNTPGYIPRDNDLTVTNPVVNEASGTAVFEVHATPNTAITLALTPETADGSGVDFGSTGSVNLQVSVDGGQTWTNYTGGTVTVPNNGTVLARTPITNDTVSDNNETFSLNVTPGNGGVSVKGTATIKDDGTGDIFKDNGTPDSAAPKDDDRAVSVNDITVNEASSHGVFTVTGTLGQSITLTLTDGTAVSSGSNPDYGPGLQYYDGETWQTYTGSPVEIINADGTLLIRTPIIDDNTYEGSETFTLTATPIGGQAATGTATIQDNGTGDIFKDDGTPDSAAPKDDDRAVSVNDITVNEASSHAVFTVTGTQGQEITLSLTPGTATGGGVDFGSANPLQVSIDGGATWTDYTGAIALPTGGTLLARTPIVNDDVYEGSETFTLTVTPAGGQAVTGTATIQDDGAGDIFKDDGTPDSAAPKDDDRAVSVNDIIVNEASSHAVFTVTGTQGQEITLSLTPGTATGGGVDFGSANPLQVSIDGGATWTDYTGAIALPTGGTLLARTPIVNDDVYEGSETFTLTVTPAGGQAVIGTATIQDDGAGDIFKDDGTPDSAAPKDDDRAVSVNDIIVNEASSHAVFTVTGTQGQEITLSLTPGTATGGGVDFGSANPLQVSIDGGATWTDYTGAIALPTGGTLLARTPIVNDDVYEGSETFTLTVTPAGGQAVTGTATIQDDGAGDIFKDDGTPDSAVPKDDDRSITVTGGGTFNEASTYATFTVDVTGKAGDKVELTLGNTADAADRDATVSGFALHYSTNGGTSWTTYSGSSRPEVPAGGSGQILVRVDITSEQDDLYEGAETFTLTANYVSNPDNGDTGLATIVDDGTGTILVPTDPADPSKPHGSNPAEGNEGHVPVNDDRAVSVNDITVNEASSHAVFTVTGTQGQPVSLALTDGTAVGSGANPDFGPDLQYYDGETWQTYTGSPVEIINTDGTLLVRTPIIDDDVTEGSETFTLTVTPAGGQAVTGTATIEDNDEQTVLSVVAEDNGNSGQNPVDDRVVEGESLRYAVTLSGASAIPTEHSVALGGTADSSDYAARSGWTFSGGVAWKDANYNAVIVPEGVTSFTITIGTTDDSLIEDGETLSLTVGGVTGAGTILDNDLPLQVSNIEVNEASPFAIFTVSGLAGQPVSLALAPTGSGEGHAILGVDTANTPSGSALQFFDGNAWQDYVPDSVTNFPAGGLLLVRTGIVNDDPPIYEGPETFQLIASSGGRAFTGTATLLDDGTGTIFTGSVSADTPVTSQSHLDDDRLLRIDNVTVNEKSPYAVFRVSGSTGQQLSLSLEETAARLADGTLPEGHAALGDDTGTQLQYFDGDQWADYVGSPVTYPAGSTTLLVRVAIRDDEVFEGPESFKLKAVTGSLMSYGTGVIGDDGRGAFYNESGAETTDPRIIKDDDRSFSIDSFEVNEGSSFAVFILTGLGGQQLTLRLTSTGVGEGHASLGLDVADTLEVFMDGAWQAYPANDVLTLPEGPGAVTNLLVRVPLINDLLKEGAETFRLTATGLPGSPVVGETFGTATIKDDGTGLKYTGDLIDGRPVSNTVLLDDDFDKDGIAPNVEEILATMSSSTGNGGADGDLNNDGKQDAEQHALATLAWINSGYFDKAIEGTLTEVKPIISLSVVSGYAEEDSPIVGDEFYQLSQINVIPQDAAEFGGHPVSVNNLPNGTTIEAPWDPIQFAITPVDDGLVLQDFDNNPDNGTQVRVVIDISRAKVPENGFNAYLKYVTQAAIDAPGVLLDLNGKEITSAGWYDFTQRTDAAGNPVGDGARFIIKDGLIQAIELTLTDNAFGDNDPNMQALFDPGLPVFIQQPVNPPPVWITSNVSLKKTPVDVDNVQLLNKVVSTSTSAYNCLPDWLLKMAGLSNASTHGIANLNCAGNAKDNILVGNDGKNVLRGLGGNDVLVGSGGSDKLFGGAGADVFKYVELSDSLVGKKNRDVIADFKVNEDKIDLTELANKLLPSGQQFVLVTAFSEQAGELHFDAKTHLLQGDVTGDGIADFEIMLTGVKALTVDNFV</sequence>
<feature type="compositionally biased region" description="Basic and acidic residues" evidence="4">
    <location>
        <begin position="2030"/>
        <end position="2045"/>
    </location>
</feature>
<feature type="domain" description="Calx-beta" evidence="5">
    <location>
        <begin position="682"/>
        <end position="727"/>
    </location>
</feature>
<keyword evidence="3" id="KW-0106">Calcium</keyword>
<dbReference type="eggNOG" id="COG2931">
    <property type="taxonomic scope" value="Bacteria"/>
</dbReference>
<feature type="compositionally biased region" description="Polar residues" evidence="4">
    <location>
        <begin position="1173"/>
        <end position="1183"/>
    </location>
</feature>